<organism evidence="1 2">
    <name type="scientific">Pacificimonas flava</name>
    <dbReference type="NCBI Taxonomy" id="1234595"/>
    <lineage>
        <taxon>Bacteria</taxon>
        <taxon>Pseudomonadati</taxon>
        <taxon>Pseudomonadota</taxon>
        <taxon>Alphaproteobacteria</taxon>
        <taxon>Sphingomonadales</taxon>
        <taxon>Sphingosinicellaceae</taxon>
        <taxon>Pacificimonas</taxon>
    </lineage>
</organism>
<evidence type="ECO:0000313" key="2">
    <source>
        <dbReference type="Proteomes" id="UP000011717"/>
    </source>
</evidence>
<reference evidence="1 2" key="1">
    <citation type="journal article" date="2013" name="Genome Announc.">
        <title>Draft Genome Sequence of Strain JLT2015T, Belonging to the Family Sphingomonadaceae of the Alphaproteobacteria.</title>
        <authorList>
            <person name="Tang K."/>
            <person name="Liu K."/>
            <person name="Li S."/>
            <person name="Jiao N."/>
        </authorList>
    </citation>
    <scope>NUCLEOTIDE SEQUENCE [LARGE SCALE GENOMIC DNA]</scope>
    <source>
        <strain evidence="1 2">JLT2015</strain>
    </source>
</reference>
<accession>M2U121</accession>
<gene>
    <name evidence="1" type="ORF">C725_2940</name>
</gene>
<dbReference type="EMBL" id="AMRV01000019">
    <property type="protein sequence ID" value="EMD81697.1"/>
    <property type="molecule type" value="Genomic_DNA"/>
</dbReference>
<comment type="caution">
    <text evidence="1">The sequence shown here is derived from an EMBL/GenBank/DDBJ whole genome shotgun (WGS) entry which is preliminary data.</text>
</comment>
<sequence>MARINNRISNRIESRIENRIDRTYEEASSATGAFVAAGARTRQEREVPR</sequence>
<evidence type="ECO:0000313" key="1">
    <source>
        <dbReference type="EMBL" id="EMD81697.1"/>
    </source>
</evidence>
<dbReference type="AlphaFoldDB" id="M2U121"/>
<dbReference type="Proteomes" id="UP000011717">
    <property type="component" value="Unassembled WGS sequence"/>
</dbReference>
<name>M2U121_9SPHN</name>
<keyword evidence="2" id="KW-1185">Reference proteome</keyword>
<protein>
    <submittedName>
        <fullName evidence="1">Uncharacterized protein</fullName>
    </submittedName>
</protein>
<proteinExistence type="predicted"/>